<evidence type="ECO:0000256" key="6">
    <source>
        <dbReference type="ARBA" id="ARBA00022833"/>
    </source>
</evidence>
<evidence type="ECO:0000256" key="7">
    <source>
        <dbReference type="ARBA" id="ARBA00023015"/>
    </source>
</evidence>
<feature type="binding site" evidence="10">
    <location>
        <position position="132"/>
    </location>
    <ligand>
        <name>Zn(2+)</name>
        <dbReference type="ChEBI" id="CHEBI:29105"/>
    </ligand>
</feature>
<sequence length="150" mass="17690">MNTNLETFKNLLKEKGIKPTYQRIIILKYLKKSREHPTIEMIYNDLVEEIPTMSRTTVYNTLNIFLEKGLVIPVTIPGLEMRFDGNLQWHHHFLCERCGRIIDLNIKCDYFEKGEVNGHRIKELHCYFKGICRDCLRELKGDDKENKSSG</sequence>
<dbReference type="Gene3D" id="1.10.10.10">
    <property type="entry name" value="Winged helix-like DNA-binding domain superfamily/Winged helix DNA-binding domain"/>
    <property type="match status" value="1"/>
</dbReference>
<accession>A0A662D9F1</accession>
<keyword evidence="9" id="KW-0804">Transcription</keyword>
<dbReference type="GO" id="GO:0000976">
    <property type="term" value="F:transcription cis-regulatory region binding"/>
    <property type="evidence" value="ECO:0007669"/>
    <property type="project" value="TreeGrafter"/>
</dbReference>
<dbReference type="GO" id="GO:0005737">
    <property type="term" value="C:cytoplasm"/>
    <property type="evidence" value="ECO:0007669"/>
    <property type="project" value="UniProtKB-SubCell"/>
</dbReference>
<evidence type="ECO:0000256" key="1">
    <source>
        <dbReference type="ARBA" id="ARBA00004496"/>
    </source>
</evidence>
<reference evidence="11 12" key="1">
    <citation type="submission" date="2018-06" db="EMBL/GenBank/DDBJ databases">
        <title>Extensive metabolic versatility and redundancy in microbially diverse, dynamic hydrothermal sediments.</title>
        <authorList>
            <person name="Dombrowski N."/>
            <person name="Teske A."/>
            <person name="Baker B.J."/>
        </authorList>
    </citation>
    <scope>NUCLEOTIDE SEQUENCE [LARGE SCALE GENOMIC DNA]</scope>
    <source>
        <strain evidence="11">B19_G9</strain>
    </source>
</reference>
<keyword evidence="6 10" id="KW-0862">Zinc</keyword>
<keyword evidence="3" id="KW-0963">Cytoplasm</keyword>
<dbReference type="PANTHER" id="PTHR33202:SF8">
    <property type="entry name" value="PEROXIDE-RESPONSIVE REPRESSOR PERR"/>
    <property type="match status" value="1"/>
</dbReference>
<evidence type="ECO:0000256" key="8">
    <source>
        <dbReference type="ARBA" id="ARBA00023125"/>
    </source>
</evidence>
<protein>
    <recommendedName>
        <fullName evidence="13">Transcriptional repressor</fullName>
    </recommendedName>
</protein>
<evidence type="ECO:0000256" key="2">
    <source>
        <dbReference type="ARBA" id="ARBA00007957"/>
    </source>
</evidence>
<dbReference type="AlphaFoldDB" id="A0A662D9F1"/>
<evidence type="ECO:0008006" key="13">
    <source>
        <dbReference type="Google" id="ProtNLM"/>
    </source>
</evidence>
<dbReference type="SUPFAM" id="SSF46785">
    <property type="entry name" value="Winged helix' DNA-binding domain"/>
    <property type="match status" value="1"/>
</dbReference>
<name>A0A662D9F1_UNCAE</name>
<comment type="cofactor">
    <cofactor evidence="10">
        <name>Zn(2+)</name>
        <dbReference type="ChEBI" id="CHEBI:29105"/>
    </cofactor>
    <text evidence="10">Binds 1 zinc ion per subunit.</text>
</comment>
<organism evidence="11 12">
    <name type="scientific">Aerophobetes bacterium</name>
    <dbReference type="NCBI Taxonomy" id="2030807"/>
    <lineage>
        <taxon>Bacteria</taxon>
        <taxon>Candidatus Aerophobota</taxon>
    </lineage>
</organism>
<dbReference type="GO" id="GO:1900376">
    <property type="term" value="P:regulation of secondary metabolite biosynthetic process"/>
    <property type="evidence" value="ECO:0007669"/>
    <property type="project" value="TreeGrafter"/>
</dbReference>
<dbReference type="InterPro" id="IPR036390">
    <property type="entry name" value="WH_DNA-bd_sf"/>
</dbReference>
<feature type="binding site" evidence="10">
    <location>
        <position position="98"/>
    </location>
    <ligand>
        <name>Zn(2+)</name>
        <dbReference type="ChEBI" id="CHEBI:29105"/>
    </ligand>
</feature>
<evidence type="ECO:0000256" key="5">
    <source>
        <dbReference type="ARBA" id="ARBA00022723"/>
    </source>
</evidence>
<dbReference type="GO" id="GO:0045892">
    <property type="term" value="P:negative regulation of DNA-templated transcription"/>
    <property type="evidence" value="ECO:0007669"/>
    <property type="project" value="TreeGrafter"/>
</dbReference>
<feature type="binding site" evidence="10">
    <location>
        <position position="135"/>
    </location>
    <ligand>
        <name>Zn(2+)</name>
        <dbReference type="ChEBI" id="CHEBI:29105"/>
    </ligand>
</feature>
<keyword evidence="5 10" id="KW-0479">Metal-binding</keyword>
<dbReference type="GO" id="GO:0003700">
    <property type="term" value="F:DNA-binding transcription factor activity"/>
    <property type="evidence" value="ECO:0007669"/>
    <property type="project" value="InterPro"/>
</dbReference>
<evidence type="ECO:0000313" key="12">
    <source>
        <dbReference type="Proteomes" id="UP000267654"/>
    </source>
</evidence>
<dbReference type="EMBL" id="QMQB01000275">
    <property type="protein sequence ID" value="RLE11137.1"/>
    <property type="molecule type" value="Genomic_DNA"/>
</dbReference>
<dbReference type="Proteomes" id="UP000267654">
    <property type="component" value="Unassembled WGS sequence"/>
</dbReference>
<evidence type="ECO:0000256" key="9">
    <source>
        <dbReference type="ARBA" id="ARBA00023163"/>
    </source>
</evidence>
<keyword evidence="4" id="KW-0678">Repressor</keyword>
<comment type="similarity">
    <text evidence="2">Belongs to the Fur family.</text>
</comment>
<evidence type="ECO:0000256" key="10">
    <source>
        <dbReference type="PIRSR" id="PIRSR602481-1"/>
    </source>
</evidence>
<gene>
    <name evidence="11" type="ORF">DRI96_06725</name>
</gene>
<evidence type="ECO:0000256" key="3">
    <source>
        <dbReference type="ARBA" id="ARBA00022490"/>
    </source>
</evidence>
<keyword evidence="7" id="KW-0805">Transcription regulation</keyword>
<proteinExistence type="inferred from homology"/>
<dbReference type="GO" id="GO:0008270">
    <property type="term" value="F:zinc ion binding"/>
    <property type="evidence" value="ECO:0007669"/>
    <property type="project" value="TreeGrafter"/>
</dbReference>
<evidence type="ECO:0000313" key="11">
    <source>
        <dbReference type="EMBL" id="RLE11137.1"/>
    </source>
</evidence>
<dbReference type="InterPro" id="IPR043135">
    <property type="entry name" value="Fur_C"/>
</dbReference>
<comment type="caution">
    <text evidence="11">The sequence shown here is derived from an EMBL/GenBank/DDBJ whole genome shotgun (WGS) entry which is preliminary data.</text>
</comment>
<keyword evidence="8" id="KW-0238">DNA-binding</keyword>
<dbReference type="PANTHER" id="PTHR33202">
    <property type="entry name" value="ZINC UPTAKE REGULATION PROTEIN"/>
    <property type="match status" value="1"/>
</dbReference>
<dbReference type="InterPro" id="IPR036388">
    <property type="entry name" value="WH-like_DNA-bd_sf"/>
</dbReference>
<feature type="binding site" evidence="10">
    <location>
        <position position="95"/>
    </location>
    <ligand>
        <name>Zn(2+)</name>
        <dbReference type="ChEBI" id="CHEBI:29105"/>
    </ligand>
</feature>
<evidence type="ECO:0000256" key="4">
    <source>
        <dbReference type="ARBA" id="ARBA00022491"/>
    </source>
</evidence>
<comment type="subcellular location">
    <subcellularLocation>
        <location evidence="1">Cytoplasm</location>
    </subcellularLocation>
</comment>
<dbReference type="Gene3D" id="3.30.1490.190">
    <property type="match status" value="1"/>
</dbReference>
<dbReference type="Pfam" id="PF01475">
    <property type="entry name" value="FUR"/>
    <property type="match status" value="1"/>
</dbReference>
<dbReference type="InterPro" id="IPR002481">
    <property type="entry name" value="FUR"/>
</dbReference>
<dbReference type="FunFam" id="1.10.10.10:FF:000007">
    <property type="entry name" value="Ferric uptake regulation protein"/>
    <property type="match status" value="1"/>
</dbReference>
<dbReference type="CDD" id="cd07153">
    <property type="entry name" value="Fur_like"/>
    <property type="match status" value="1"/>
</dbReference>